<dbReference type="InterPro" id="IPR044810">
    <property type="entry name" value="WRKY_plant"/>
</dbReference>
<feature type="domain" description="WRKY" evidence="7">
    <location>
        <begin position="141"/>
        <end position="209"/>
    </location>
</feature>
<feature type="compositionally biased region" description="Polar residues" evidence="6">
    <location>
        <begin position="1"/>
        <end position="22"/>
    </location>
</feature>
<dbReference type="PROSITE" id="PS50811">
    <property type="entry name" value="WRKY"/>
    <property type="match status" value="1"/>
</dbReference>
<dbReference type="GO" id="GO:0005634">
    <property type="term" value="C:nucleus"/>
    <property type="evidence" value="ECO:0007669"/>
    <property type="project" value="UniProtKB-SubCell"/>
</dbReference>
<dbReference type="SUPFAM" id="SSF118290">
    <property type="entry name" value="WRKY DNA-binding domain"/>
    <property type="match status" value="1"/>
</dbReference>
<evidence type="ECO:0000256" key="5">
    <source>
        <dbReference type="ARBA" id="ARBA00023242"/>
    </source>
</evidence>
<comment type="subcellular location">
    <subcellularLocation>
        <location evidence="1">Nucleus</location>
    </subcellularLocation>
</comment>
<evidence type="ECO:0000256" key="6">
    <source>
        <dbReference type="SAM" id="MobiDB-lite"/>
    </source>
</evidence>
<sequence length="307" mass="35291">MLVSPMIQSVPHSKSAMENQPSNRRKAMKEELVEGRDAANQLLEILVCKSNTHHEGVEGLVLPFAEDLIRKVLRSFTNTLLLLNTHNDGSDEEVMYTTIKNVSSSVKCTNPEDKNESCKGFFNAKRRRGCHKRNAPTWEKDSSILMEDGYVWRKYGQKMTMNAKYLRSYYRCTHKYNEGCPAIKHVQRIQEDPPLYRTTYYGHHNCKTSLSSEIMLESAFSSDSSMFLSFSDTFPIKDHSFSSMKEEPMEVIPEDYGVHNQLPSSDNYLLLCDYGHDYNYSRHDTKPSSSESVQFDEVYGSSLDFYG</sequence>
<reference evidence="8 9" key="1">
    <citation type="submission" date="2024-08" db="EMBL/GenBank/DDBJ databases">
        <title>Insights into the chromosomal genome structure of Flemingia macrophylla.</title>
        <authorList>
            <person name="Ding Y."/>
            <person name="Zhao Y."/>
            <person name="Bi W."/>
            <person name="Wu M."/>
            <person name="Zhao G."/>
            <person name="Gong Y."/>
            <person name="Li W."/>
            <person name="Zhang P."/>
        </authorList>
    </citation>
    <scope>NUCLEOTIDE SEQUENCE [LARGE SCALE GENOMIC DNA]</scope>
    <source>
        <strain evidence="8">DYQJB</strain>
        <tissue evidence="8">Leaf</tissue>
    </source>
</reference>
<evidence type="ECO:0000259" key="7">
    <source>
        <dbReference type="PROSITE" id="PS50811"/>
    </source>
</evidence>
<dbReference type="GO" id="GO:0003677">
    <property type="term" value="F:DNA binding"/>
    <property type="evidence" value="ECO:0007669"/>
    <property type="project" value="UniProtKB-KW"/>
</dbReference>
<protein>
    <recommendedName>
        <fullName evidence="7">WRKY domain-containing protein</fullName>
    </recommendedName>
</protein>
<organism evidence="8 9">
    <name type="scientific">Flemingia macrophylla</name>
    <dbReference type="NCBI Taxonomy" id="520843"/>
    <lineage>
        <taxon>Eukaryota</taxon>
        <taxon>Viridiplantae</taxon>
        <taxon>Streptophyta</taxon>
        <taxon>Embryophyta</taxon>
        <taxon>Tracheophyta</taxon>
        <taxon>Spermatophyta</taxon>
        <taxon>Magnoliopsida</taxon>
        <taxon>eudicotyledons</taxon>
        <taxon>Gunneridae</taxon>
        <taxon>Pentapetalae</taxon>
        <taxon>rosids</taxon>
        <taxon>fabids</taxon>
        <taxon>Fabales</taxon>
        <taxon>Fabaceae</taxon>
        <taxon>Papilionoideae</taxon>
        <taxon>50 kb inversion clade</taxon>
        <taxon>NPAAA clade</taxon>
        <taxon>indigoferoid/millettioid clade</taxon>
        <taxon>Phaseoleae</taxon>
        <taxon>Flemingia</taxon>
    </lineage>
</organism>
<keyword evidence="9" id="KW-1185">Reference proteome</keyword>
<keyword evidence="5" id="KW-0539">Nucleus</keyword>
<dbReference type="InterPro" id="IPR036576">
    <property type="entry name" value="WRKY_dom_sf"/>
</dbReference>
<dbReference type="PANTHER" id="PTHR31282">
    <property type="entry name" value="WRKY TRANSCRIPTION FACTOR 21-RELATED"/>
    <property type="match status" value="1"/>
</dbReference>
<comment type="caution">
    <text evidence="8">The sequence shown here is derived from an EMBL/GenBank/DDBJ whole genome shotgun (WGS) entry which is preliminary data.</text>
</comment>
<dbReference type="Pfam" id="PF03106">
    <property type="entry name" value="WRKY"/>
    <property type="match status" value="1"/>
</dbReference>
<keyword evidence="3" id="KW-0238">DNA-binding</keyword>
<accession>A0ABD1M6Z8</accession>
<feature type="region of interest" description="Disordered" evidence="6">
    <location>
        <begin position="1"/>
        <end position="27"/>
    </location>
</feature>
<name>A0ABD1M6Z8_9FABA</name>
<dbReference type="AlphaFoldDB" id="A0ABD1M6Z8"/>
<dbReference type="Gene3D" id="2.20.25.80">
    <property type="entry name" value="WRKY domain"/>
    <property type="match status" value="1"/>
</dbReference>
<evidence type="ECO:0000313" key="9">
    <source>
        <dbReference type="Proteomes" id="UP001603857"/>
    </source>
</evidence>
<dbReference type="InterPro" id="IPR003657">
    <property type="entry name" value="WRKY_dom"/>
</dbReference>
<evidence type="ECO:0000256" key="1">
    <source>
        <dbReference type="ARBA" id="ARBA00004123"/>
    </source>
</evidence>
<gene>
    <name evidence="8" type="ORF">Fmac_018904</name>
</gene>
<evidence type="ECO:0000313" key="8">
    <source>
        <dbReference type="EMBL" id="KAL2331323.1"/>
    </source>
</evidence>
<evidence type="ECO:0000256" key="4">
    <source>
        <dbReference type="ARBA" id="ARBA00023163"/>
    </source>
</evidence>
<keyword evidence="4" id="KW-0804">Transcription</keyword>
<evidence type="ECO:0000256" key="2">
    <source>
        <dbReference type="ARBA" id="ARBA00023015"/>
    </source>
</evidence>
<proteinExistence type="predicted"/>
<dbReference type="SMART" id="SM00774">
    <property type="entry name" value="WRKY"/>
    <property type="match status" value="1"/>
</dbReference>
<dbReference type="Proteomes" id="UP001603857">
    <property type="component" value="Unassembled WGS sequence"/>
</dbReference>
<keyword evidence="2" id="KW-0805">Transcription regulation</keyword>
<evidence type="ECO:0000256" key="3">
    <source>
        <dbReference type="ARBA" id="ARBA00023125"/>
    </source>
</evidence>
<dbReference type="EMBL" id="JBGMDY010000006">
    <property type="protein sequence ID" value="KAL2331323.1"/>
    <property type="molecule type" value="Genomic_DNA"/>
</dbReference>